<dbReference type="InterPro" id="IPR023364">
    <property type="entry name" value="Trans_sialidase_dom3"/>
</dbReference>
<dbReference type="InterPro" id="IPR026856">
    <property type="entry name" value="Sialidase_fam"/>
</dbReference>
<dbReference type="InterPro" id="IPR036278">
    <property type="entry name" value="Sialidase_sf"/>
</dbReference>
<keyword evidence="6" id="KW-0378">Hydrolase</keyword>
<comment type="caution">
    <text evidence="10">The sequence shown here is derived from an EMBL/GenBank/DDBJ whole genome shotgun (WGS) entry which is preliminary data.</text>
</comment>
<feature type="chain" id="PRO_5045794800" description="exo-alpha-sialidase" evidence="8">
    <location>
        <begin position="25"/>
        <end position="982"/>
    </location>
</feature>
<dbReference type="CDD" id="cd15482">
    <property type="entry name" value="Sialidase_non-viral"/>
    <property type="match status" value="1"/>
</dbReference>
<evidence type="ECO:0000256" key="3">
    <source>
        <dbReference type="ARBA" id="ARBA00012733"/>
    </source>
</evidence>
<dbReference type="Pfam" id="PF00754">
    <property type="entry name" value="F5_F8_type_C"/>
    <property type="match status" value="1"/>
</dbReference>
<dbReference type="SUPFAM" id="SSF50939">
    <property type="entry name" value="Sialidases"/>
    <property type="match status" value="1"/>
</dbReference>
<dbReference type="Gene3D" id="2.60.120.200">
    <property type="match status" value="1"/>
</dbReference>
<feature type="domain" description="F5/8 type C" evidence="9">
    <location>
        <begin position="33"/>
        <end position="180"/>
    </location>
</feature>
<dbReference type="PANTHER" id="PTHR10628">
    <property type="entry name" value="SIALIDASE"/>
    <property type="match status" value="1"/>
</dbReference>
<name>A0ABS2FL68_9CLOT</name>
<evidence type="ECO:0000313" key="10">
    <source>
        <dbReference type="EMBL" id="MBM6820706.1"/>
    </source>
</evidence>
<evidence type="ECO:0000256" key="8">
    <source>
        <dbReference type="SAM" id="SignalP"/>
    </source>
</evidence>
<comment type="catalytic activity">
    <reaction evidence="1">
        <text>Hydrolysis of alpha-(2-&gt;3)-, alpha-(2-&gt;6)-, alpha-(2-&gt;8)- glycosidic linkages of terminal sialic acid residues in oligosaccharides, glycoproteins, glycolipids, colominic acid and synthetic substrates.</text>
        <dbReference type="EC" id="3.2.1.18"/>
    </reaction>
</comment>
<evidence type="ECO:0000256" key="7">
    <source>
        <dbReference type="ARBA" id="ARBA00023295"/>
    </source>
</evidence>
<dbReference type="PROSITE" id="PS50022">
    <property type="entry name" value="FA58C_3"/>
    <property type="match status" value="1"/>
</dbReference>
<evidence type="ECO:0000256" key="1">
    <source>
        <dbReference type="ARBA" id="ARBA00000427"/>
    </source>
</evidence>
<evidence type="ECO:0000313" key="11">
    <source>
        <dbReference type="Proteomes" id="UP000767334"/>
    </source>
</evidence>
<dbReference type="Gene3D" id="2.120.10.10">
    <property type="match status" value="1"/>
</dbReference>
<dbReference type="SUPFAM" id="SSF49899">
    <property type="entry name" value="Concanavalin A-like lectins/glucanases"/>
    <property type="match status" value="1"/>
</dbReference>
<evidence type="ECO:0000259" key="9">
    <source>
        <dbReference type="PROSITE" id="PS50022"/>
    </source>
</evidence>
<sequence length="982" mass="107018">MKRKKIAVLITASAIAFNTVSSLSYVNVLAHEMQEFKNLIIEEEIPQNQMTAVATSSQSGEDGSKAIDGDLNTMWHTPWSITDNSKLPQSLTIDLGGSNNVSSIKVSPRISQTNGIITKYEIYAINGDEENLVATGNWNLDNLAKVVDFDEPVKAEKIKITAVEAGAGFASIAEVNIYRVKEGVEKVASYENKKISNNNGIDISSDVESLKNLESGTIISRFDTSKGDIQSLISIGNNTVANGHFHLYVADNTVGFEVRNQSGNVATGKASAVLNKGINTVALKVTSGEGYKIFINGKLAGEIKTTAATLSAGVVGVNNVFIGKTDRASGNEYPFNGYIDFIDIYGEALSDKYLIDITGQTVLPSEEEILPEGMKTEPIDLFKPGDLGSQNFRIPALFTTKDGTVIASIDVRNKGGADAPWNDIDSAIRRKTLGGEWEEAQKVIDYPNGASVIDTSLTQDEETGRVFLLVTTFPENYGFWQAEAGSGYTEIDGVKYRSLYDASENLYTIRESGNVYDSEGNITNYNVNVNTMELTKDNNVVGNVMTASCELKVYGTSYLSLIYSDDDGATWSKPVDINSDIKADWMKFLGTGPGSGIQIKNGEYAGRIVFPVYYTNGAGKQSSAVIYSDDHGETWNMGESPNDGRDLGDGSFGNSQTMTGGLELTECQAVEMPNGQLKLFMRNTGSYVRIATSFDGGATWDSEVYEDTNLPEPYCQLSVMNYSKKIDGQDAIVFANPKGTGRTNGTVRFGIIKQNGTHSNGEPRYEFEWKYNKLVKAGTYAYSCLTELPNGDIGLFYEGTDNKEMSYIEMSPEYIKFNYESSLEELVDPGKIESIELLDGKNSYTPGDKITVKLSFDQAVSLIGNKNLILKIGDSKIILNPISEGNAREFKFEGTLPTTLSEGTFNLVLECNNDIEILNTVGKNTTLNGDIELGNSITINKVIDKSDLVKVIENAKNIIENETDKYTESSIDALKEAIAIAE</sequence>
<protein>
    <recommendedName>
        <fullName evidence="3">exo-alpha-sialidase</fullName>
        <ecNumber evidence="3">3.2.1.18</ecNumber>
    </recommendedName>
</protein>
<evidence type="ECO:0000256" key="5">
    <source>
        <dbReference type="ARBA" id="ARBA00022737"/>
    </source>
</evidence>
<dbReference type="InterPro" id="IPR004124">
    <property type="entry name" value="Glyco_hydro_33_N"/>
</dbReference>
<dbReference type="Gene3D" id="2.40.220.10">
    <property type="entry name" value="Intramolecular Trans-sialidase, Domain 3"/>
    <property type="match status" value="1"/>
</dbReference>
<dbReference type="InterPro" id="IPR011040">
    <property type="entry name" value="Sialidase"/>
</dbReference>
<feature type="non-terminal residue" evidence="10">
    <location>
        <position position="982"/>
    </location>
</feature>
<reference evidence="10 11" key="1">
    <citation type="journal article" date="2021" name="Sci. Rep.">
        <title>The distribution of antibiotic resistance genes in chicken gut microbiota commensals.</title>
        <authorList>
            <person name="Juricova H."/>
            <person name="Matiasovicova J."/>
            <person name="Kubasova T."/>
            <person name="Cejkova D."/>
            <person name="Rychlik I."/>
        </authorList>
    </citation>
    <scope>NUCLEOTIDE SEQUENCE [LARGE SCALE GENOMIC DNA]</scope>
    <source>
        <strain evidence="10 11">An435</strain>
    </source>
</reference>
<dbReference type="Gene3D" id="2.60.120.260">
    <property type="entry name" value="Galactose-binding domain-like"/>
    <property type="match status" value="1"/>
</dbReference>
<keyword evidence="11" id="KW-1185">Reference proteome</keyword>
<dbReference type="Pfam" id="PF13088">
    <property type="entry name" value="BNR_2"/>
    <property type="match status" value="1"/>
</dbReference>
<keyword evidence="4 8" id="KW-0732">Signal</keyword>
<comment type="similarity">
    <text evidence="2">Belongs to the glycosyl hydrolase 33 family.</text>
</comment>
<evidence type="ECO:0000256" key="4">
    <source>
        <dbReference type="ARBA" id="ARBA00022729"/>
    </source>
</evidence>
<keyword evidence="5" id="KW-0677">Repeat</keyword>
<dbReference type="EC" id="3.2.1.18" evidence="3"/>
<dbReference type="EMBL" id="JACJLL010000149">
    <property type="protein sequence ID" value="MBM6820706.1"/>
    <property type="molecule type" value="Genomic_DNA"/>
</dbReference>
<gene>
    <name evidence="10" type="ORF">H6A19_15425</name>
</gene>
<keyword evidence="7" id="KW-0326">Glycosidase</keyword>
<dbReference type="InterPro" id="IPR000421">
    <property type="entry name" value="FA58C"/>
</dbReference>
<dbReference type="RefSeq" id="WP_204572682.1">
    <property type="nucleotide sequence ID" value="NZ_JACJLL010000149.1"/>
</dbReference>
<feature type="signal peptide" evidence="8">
    <location>
        <begin position="1"/>
        <end position="24"/>
    </location>
</feature>
<dbReference type="SUPFAM" id="SSF49785">
    <property type="entry name" value="Galactose-binding domain-like"/>
    <property type="match status" value="1"/>
</dbReference>
<dbReference type="InterPro" id="IPR008979">
    <property type="entry name" value="Galactose-bd-like_sf"/>
</dbReference>
<evidence type="ECO:0000256" key="2">
    <source>
        <dbReference type="ARBA" id="ARBA00009348"/>
    </source>
</evidence>
<accession>A0ABS2FL68</accession>
<dbReference type="Pfam" id="PF02973">
    <property type="entry name" value="Sialidase"/>
    <property type="match status" value="1"/>
</dbReference>
<dbReference type="Proteomes" id="UP000767334">
    <property type="component" value="Unassembled WGS sequence"/>
</dbReference>
<dbReference type="PANTHER" id="PTHR10628:SF30">
    <property type="entry name" value="EXO-ALPHA-SIALIDASE"/>
    <property type="match status" value="1"/>
</dbReference>
<organism evidence="10 11">
    <name type="scientific">Clostridium saudiense</name>
    <dbReference type="NCBI Taxonomy" id="1414720"/>
    <lineage>
        <taxon>Bacteria</taxon>
        <taxon>Bacillati</taxon>
        <taxon>Bacillota</taxon>
        <taxon>Clostridia</taxon>
        <taxon>Eubacteriales</taxon>
        <taxon>Clostridiaceae</taxon>
        <taxon>Clostridium</taxon>
    </lineage>
</organism>
<proteinExistence type="inferred from homology"/>
<evidence type="ECO:0000256" key="6">
    <source>
        <dbReference type="ARBA" id="ARBA00022801"/>
    </source>
</evidence>
<dbReference type="InterPro" id="IPR013320">
    <property type="entry name" value="ConA-like_dom_sf"/>
</dbReference>